<accession>A0A4V2K8V3</accession>
<feature type="non-terminal residue" evidence="2">
    <location>
        <position position="1"/>
    </location>
</feature>
<reference evidence="2 3" key="1">
    <citation type="submission" date="2019-01" db="EMBL/GenBank/DDBJ databases">
        <title>Draft genome sequences of three monokaryotic isolates of the white-rot basidiomycete fungus Dichomitus squalens.</title>
        <authorList>
            <consortium name="DOE Joint Genome Institute"/>
            <person name="Lopez S.C."/>
            <person name="Andreopoulos B."/>
            <person name="Pangilinan J."/>
            <person name="Lipzen A."/>
            <person name="Riley R."/>
            <person name="Ahrendt S."/>
            <person name="Ng V."/>
            <person name="Barry K."/>
            <person name="Daum C."/>
            <person name="Grigoriev I.V."/>
            <person name="Hilden K.S."/>
            <person name="Makela M.R."/>
            <person name="de Vries R.P."/>
        </authorList>
    </citation>
    <scope>NUCLEOTIDE SEQUENCE [LARGE SCALE GENOMIC DNA]</scope>
    <source>
        <strain evidence="2 3">CBS 464.89</strain>
    </source>
</reference>
<evidence type="ECO:0000313" key="3">
    <source>
        <dbReference type="Proteomes" id="UP000292082"/>
    </source>
</evidence>
<evidence type="ECO:0000256" key="1">
    <source>
        <dbReference type="SAM" id="MobiDB-lite"/>
    </source>
</evidence>
<dbReference type="AlphaFoldDB" id="A0A4V2K8V3"/>
<keyword evidence="3" id="KW-1185">Reference proteome</keyword>
<sequence>AGNSRDVETQAEEGGDVADNVSGEVDADVEMEEYDAEADDPDLELDNDGDVLAPETNQDPWYLAPMIWERPAEGVDIFCFDPDLSVAWYLETVLWVDSDNSPKIHFLSIPFVEGDIVLKTRPNLGLVLRHLDITCIEVWKVDICSWVEQAVTTPIHVYDDKLLLLRLPDVGYCQGFTKFLERMESDPMETDEMASMSKKDGRFSWEEKGKNVDRADNK</sequence>
<gene>
    <name evidence="2" type="ORF">BD310DRAFT_813155</name>
</gene>
<name>A0A4V2K8V3_9APHY</name>
<evidence type="ECO:0000313" key="2">
    <source>
        <dbReference type="EMBL" id="TBU61468.1"/>
    </source>
</evidence>
<dbReference type="EMBL" id="ML145098">
    <property type="protein sequence ID" value="TBU61468.1"/>
    <property type="molecule type" value="Genomic_DNA"/>
</dbReference>
<organism evidence="2 3">
    <name type="scientific">Dichomitus squalens</name>
    <dbReference type="NCBI Taxonomy" id="114155"/>
    <lineage>
        <taxon>Eukaryota</taxon>
        <taxon>Fungi</taxon>
        <taxon>Dikarya</taxon>
        <taxon>Basidiomycota</taxon>
        <taxon>Agaricomycotina</taxon>
        <taxon>Agaricomycetes</taxon>
        <taxon>Polyporales</taxon>
        <taxon>Polyporaceae</taxon>
        <taxon>Dichomitus</taxon>
    </lineage>
</organism>
<feature type="compositionally biased region" description="Acidic residues" evidence="1">
    <location>
        <begin position="25"/>
        <end position="43"/>
    </location>
</feature>
<feature type="region of interest" description="Disordered" evidence="1">
    <location>
        <begin position="1"/>
        <end position="43"/>
    </location>
</feature>
<feature type="region of interest" description="Disordered" evidence="1">
    <location>
        <begin position="188"/>
        <end position="218"/>
    </location>
</feature>
<proteinExistence type="predicted"/>
<feature type="compositionally biased region" description="Basic and acidic residues" evidence="1">
    <location>
        <begin position="197"/>
        <end position="218"/>
    </location>
</feature>
<dbReference type="Proteomes" id="UP000292082">
    <property type="component" value="Unassembled WGS sequence"/>
</dbReference>
<protein>
    <submittedName>
        <fullName evidence="2">Uncharacterized protein</fullName>
    </submittedName>
</protein>